<sequence length="641" mass="71518">MEGAREELAGELRALEGRSTASFEGDDAVDDMWNFLLPWCDHIRGAVGLCECESSDSPQRFKLREALRLLSVVALVDSDAWKKLLIRPPRSDVGSMLRGIFVQDAGPEHALDGDLAFFCGAEQHDRRSREYKAALKELVEIWRGTRELGAVPDEIDVPITIQVRPTHAESGGGLANYSQNVLRVVRHLRDQTWPPMGRGNDLPRVTFTIACDGICCSGMRFWSELGYTLAAPAKHAAARRSTPLLLTSIFGGSAEGNGGQVMTGPRASPSTTPRQFRLDSVSISCLPFRTWFFERACSGAAVNQTTNHVSISMVLSEEQATEVVTWRWRWICYGFFSKYPQRLSCLKTLTLQDVILTGQDVDAMREVMTSNYPEEDLLAISSSQRHAYDYTPMSPNETLEKNAAFTVARKIRGIKLLTDKIENGWVDVLVPGFGKCQIRRSNLVQEEDLPDGTLSTGISSLMLVLKTDPDDDVLCRFLELIGSSLVYLSIQVSNFRTSMLERIAANCPHLREIAISTPAFKIRFEVRDSRLRNQITLHPQAPASLGVSSCFFCAPQSSLASSVRRLRVHIGTDANGTGTLPFQEFCIALLYMLRRNRTVEYLDIVVSDFELTQYQAALALLFKKYHRQSLPVIRKALPLKA</sequence>
<evidence type="ECO:0000313" key="2">
    <source>
        <dbReference type="Proteomes" id="UP000002640"/>
    </source>
</evidence>
<dbReference type="GeneID" id="20659245"/>
<dbReference type="EMBL" id="JH159156">
    <property type="protein sequence ID" value="EGZ13582.1"/>
    <property type="molecule type" value="Genomic_DNA"/>
</dbReference>
<dbReference type="Proteomes" id="UP000002640">
    <property type="component" value="Unassembled WGS sequence"/>
</dbReference>
<gene>
    <name evidence="1" type="ORF">PHYSODRAFT_511499</name>
</gene>
<keyword evidence="2" id="KW-1185">Reference proteome</keyword>
<proteinExistence type="predicted"/>
<evidence type="ECO:0000313" key="1">
    <source>
        <dbReference type="EMBL" id="EGZ13582.1"/>
    </source>
</evidence>
<reference evidence="1 2" key="1">
    <citation type="journal article" date="2006" name="Science">
        <title>Phytophthora genome sequences uncover evolutionary origins and mechanisms of pathogenesis.</title>
        <authorList>
            <person name="Tyler B.M."/>
            <person name="Tripathy S."/>
            <person name="Zhang X."/>
            <person name="Dehal P."/>
            <person name="Jiang R.H."/>
            <person name="Aerts A."/>
            <person name="Arredondo F.D."/>
            <person name="Baxter L."/>
            <person name="Bensasson D."/>
            <person name="Beynon J.L."/>
            <person name="Chapman J."/>
            <person name="Damasceno C.M."/>
            <person name="Dorrance A.E."/>
            <person name="Dou D."/>
            <person name="Dickerman A.W."/>
            <person name="Dubchak I.L."/>
            <person name="Garbelotto M."/>
            <person name="Gijzen M."/>
            <person name="Gordon S.G."/>
            <person name="Govers F."/>
            <person name="Grunwald N.J."/>
            <person name="Huang W."/>
            <person name="Ivors K.L."/>
            <person name="Jones R.W."/>
            <person name="Kamoun S."/>
            <person name="Krampis K."/>
            <person name="Lamour K.H."/>
            <person name="Lee M.K."/>
            <person name="McDonald W.H."/>
            <person name="Medina M."/>
            <person name="Meijer H.J."/>
            <person name="Nordberg E.K."/>
            <person name="Maclean D.J."/>
            <person name="Ospina-Giraldo M.D."/>
            <person name="Morris P.F."/>
            <person name="Phuntumart V."/>
            <person name="Putnam N.H."/>
            <person name="Rash S."/>
            <person name="Rose J.K."/>
            <person name="Sakihama Y."/>
            <person name="Salamov A.A."/>
            <person name="Savidor A."/>
            <person name="Scheuring C.F."/>
            <person name="Smith B.M."/>
            <person name="Sobral B.W."/>
            <person name="Terry A."/>
            <person name="Torto-Alalibo T.A."/>
            <person name="Win J."/>
            <person name="Xu Z."/>
            <person name="Zhang H."/>
            <person name="Grigoriev I.V."/>
            <person name="Rokhsar D.S."/>
            <person name="Boore J.L."/>
        </authorList>
    </citation>
    <scope>NUCLEOTIDE SEQUENCE [LARGE SCALE GENOMIC DNA]</scope>
    <source>
        <strain evidence="1 2">P6497</strain>
    </source>
</reference>
<organism evidence="1 2">
    <name type="scientific">Phytophthora sojae (strain P6497)</name>
    <name type="common">Soybean stem and root rot agent</name>
    <name type="synonym">Phytophthora megasperma f. sp. glycines</name>
    <dbReference type="NCBI Taxonomy" id="1094619"/>
    <lineage>
        <taxon>Eukaryota</taxon>
        <taxon>Sar</taxon>
        <taxon>Stramenopiles</taxon>
        <taxon>Oomycota</taxon>
        <taxon>Peronosporomycetes</taxon>
        <taxon>Peronosporales</taxon>
        <taxon>Peronosporaceae</taxon>
        <taxon>Phytophthora</taxon>
    </lineage>
</organism>
<dbReference type="AlphaFoldDB" id="G4ZUV8"/>
<accession>G4ZUV8</accession>
<name>G4ZUV8_PHYSP</name>
<dbReference type="InParanoid" id="G4ZUV8"/>
<dbReference type="RefSeq" id="XP_009531011.1">
    <property type="nucleotide sequence ID" value="XM_009532716.1"/>
</dbReference>
<dbReference type="KEGG" id="psoj:PHYSODRAFT_511499"/>
<protein>
    <submittedName>
        <fullName evidence="1">Uncharacterized protein</fullName>
    </submittedName>
</protein>